<evidence type="ECO:0000313" key="8">
    <source>
        <dbReference type="Proteomes" id="UP000635565"/>
    </source>
</evidence>
<feature type="chain" id="PRO_5046808688" evidence="6">
    <location>
        <begin position="24"/>
        <end position="453"/>
    </location>
</feature>
<accession>A0ABQ3VQV5</accession>
<dbReference type="RefSeq" id="WP_201366208.1">
    <property type="nucleotide sequence ID" value="NZ_BNJJ01000026.1"/>
</dbReference>
<evidence type="ECO:0000256" key="2">
    <source>
        <dbReference type="ARBA" id="ARBA00008520"/>
    </source>
</evidence>
<dbReference type="SUPFAM" id="SSF53850">
    <property type="entry name" value="Periplasmic binding protein-like II"/>
    <property type="match status" value="1"/>
</dbReference>
<evidence type="ECO:0000313" key="7">
    <source>
        <dbReference type="EMBL" id="GHO88647.1"/>
    </source>
</evidence>
<feature type="signal peptide" evidence="6">
    <location>
        <begin position="1"/>
        <end position="23"/>
    </location>
</feature>
<dbReference type="Pfam" id="PF13416">
    <property type="entry name" value="SBP_bac_8"/>
    <property type="match status" value="1"/>
</dbReference>
<dbReference type="PANTHER" id="PTHR43649:SF31">
    <property type="entry name" value="SN-GLYCEROL-3-PHOSPHATE-BINDING PERIPLASMIC PROTEIN UGPB"/>
    <property type="match status" value="1"/>
</dbReference>
<keyword evidence="4 6" id="KW-0732">Signal</keyword>
<evidence type="ECO:0000256" key="4">
    <source>
        <dbReference type="ARBA" id="ARBA00022729"/>
    </source>
</evidence>
<evidence type="ECO:0000256" key="3">
    <source>
        <dbReference type="ARBA" id="ARBA00022448"/>
    </source>
</evidence>
<dbReference type="CDD" id="cd14748">
    <property type="entry name" value="PBP2_UgpB"/>
    <property type="match status" value="1"/>
</dbReference>
<dbReference type="Proteomes" id="UP000635565">
    <property type="component" value="Unassembled WGS sequence"/>
</dbReference>
<dbReference type="InterPro" id="IPR006059">
    <property type="entry name" value="SBP"/>
</dbReference>
<gene>
    <name evidence="7" type="ORF">KSZ_66530</name>
</gene>
<reference evidence="7 8" key="1">
    <citation type="journal article" date="2021" name="Int. J. Syst. Evol. Microbiol.">
        <title>Reticulibacter mediterranei gen. nov., sp. nov., within the new family Reticulibacteraceae fam. nov., and Ktedonospora formicarum gen. nov., sp. nov., Ktedonobacter robiniae sp. nov., Dictyobacter formicarum sp. nov. and Dictyobacter arantiisoli sp. nov., belonging to the class Ktedonobacteria.</title>
        <authorList>
            <person name="Yabe S."/>
            <person name="Zheng Y."/>
            <person name="Wang C.M."/>
            <person name="Sakai Y."/>
            <person name="Abe K."/>
            <person name="Yokota A."/>
            <person name="Donadio S."/>
            <person name="Cavaletti L."/>
            <person name="Monciardini P."/>
        </authorList>
    </citation>
    <scope>NUCLEOTIDE SEQUENCE [LARGE SCALE GENOMIC DNA]</scope>
    <source>
        <strain evidence="7 8">SOSP1-9</strain>
    </source>
</reference>
<dbReference type="PROSITE" id="PS51257">
    <property type="entry name" value="PROKAR_LIPOPROTEIN"/>
    <property type="match status" value="1"/>
</dbReference>
<comment type="subcellular location">
    <subcellularLocation>
        <location evidence="1">Cell envelope</location>
    </subcellularLocation>
</comment>
<proteinExistence type="inferred from homology"/>
<evidence type="ECO:0000256" key="1">
    <source>
        <dbReference type="ARBA" id="ARBA00004196"/>
    </source>
</evidence>
<feature type="region of interest" description="Disordered" evidence="5">
    <location>
        <begin position="431"/>
        <end position="453"/>
    </location>
</feature>
<dbReference type="InterPro" id="IPR050490">
    <property type="entry name" value="Bact_solute-bd_prot1"/>
</dbReference>
<protein>
    <submittedName>
        <fullName evidence="7">ABC transporter substrate-binding protein</fullName>
    </submittedName>
</protein>
<dbReference type="PANTHER" id="PTHR43649">
    <property type="entry name" value="ARABINOSE-BINDING PROTEIN-RELATED"/>
    <property type="match status" value="1"/>
</dbReference>
<dbReference type="EMBL" id="BNJJ01000026">
    <property type="protein sequence ID" value="GHO88647.1"/>
    <property type="molecule type" value="Genomic_DNA"/>
</dbReference>
<comment type="similarity">
    <text evidence="2">Belongs to the bacterial solute-binding protein 1 family.</text>
</comment>
<evidence type="ECO:0000256" key="6">
    <source>
        <dbReference type="SAM" id="SignalP"/>
    </source>
</evidence>
<organism evidence="7 8">
    <name type="scientific">Dictyobacter formicarum</name>
    <dbReference type="NCBI Taxonomy" id="2778368"/>
    <lineage>
        <taxon>Bacteria</taxon>
        <taxon>Bacillati</taxon>
        <taxon>Chloroflexota</taxon>
        <taxon>Ktedonobacteria</taxon>
        <taxon>Ktedonobacterales</taxon>
        <taxon>Dictyobacteraceae</taxon>
        <taxon>Dictyobacter</taxon>
    </lineage>
</organism>
<comment type="caution">
    <text evidence="7">The sequence shown here is derived from an EMBL/GenBank/DDBJ whole genome shotgun (WGS) entry which is preliminary data.</text>
</comment>
<keyword evidence="3" id="KW-0813">Transport</keyword>
<dbReference type="Gene3D" id="3.40.190.10">
    <property type="entry name" value="Periplasmic binding protein-like II"/>
    <property type="match status" value="2"/>
</dbReference>
<keyword evidence="8" id="KW-1185">Reference proteome</keyword>
<evidence type="ECO:0000256" key="5">
    <source>
        <dbReference type="SAM" id="MobiDB-lite"/>
    </source>
</evidence>
<feature type="compositionally biased region" description="Polar residues" evidence="5">
    <location>
        <begin position="441"/>
        <end position="453"/>
    </location>
</feature>
<sequence>MRHFKPFLLLAMLMVILAGCGEANTTQSQSNGPTQITFWYGLGGNNGKVVQSLIDKYNKSQKKYHVVGVFQSSYDDTLNKFNSSIAGNNLPNLVQIYDIGTQRMIDTKKIVPVQTLVERDHLQSAIDDIEPAIRSYYTINNTLYSMPFNSSTAVMYFDKNAFRKAGLNPDQKLWTYDQLLDAAKKLTVKDASGKVSRTGVALYDYSWLYEQEQAISDTLQAQPENGRTGRASKFIFNNQAGDQWLTFQKQLMDQGSATYSSSSASTDASSAFLSGKAAIMFDSIASLRGYTTTAEKNGGKIDIGTAYLPRPADAKGRNIIGGASLWVTNQGSSAQQDGAWDFIKYAIQPETQAYWSSNTGYIPVRLSTYNLPDMKATLSKYPQFIMATEQIRASSTNNRNAGCVAGNLTSVRTYIQQATDQYLTGKVKDPQSALDDAAKKANSSLSDYNEAYQ</sequence>
<name>A0ABQ3VQV5_9CHLR</name>